<keyword evidence="3" id="KW-0560">Oxidoreductase</keyword>
<comment type="similarity">
    <text evidence="1">Belongs to the short-chain dehydrogenases/reductases (SDR) family.</text>
</comment>
<feature type="region of interest" description="Disordered" evidence="5">
    <location>
        <begin position="825"/>
        <end position="857"/>
    </location>
</feature>
<dbReference type="GO" id="GO:0003677">
    <property type="term" value="F:DNA binding"/>
    <property type="evidence" value="ECO:0007669"/>
    <property type="project" value="InterPro"/>
</dbReference>
<gene>
    <name evidence="7" type="ORF">IM811_015369</name>
</gene>
<dbReference type="FunFam" id="3.40.50.720:FF:000084">
    <property type="entry name" value="Short-chain dehydrogenase reductase"/>
    <property type="match status" value="1"/>
</dbReference>
<evidence type="ECO:0000256" key="3">
    <source>
        <dbReference type="ARBA" id="ARBA00023002"/>
    </source>
</evidence>
<dbReference type="InterPro" id="IPR036291">
    <property type="entry name" value="NAD(P)-bd_dom_sf"/>
</dbReference>
<dbReference type="Pfam" id="PF13561">
    <property type="entry name" value="adh_short_C2"/>
    <property type="match status" value="1"/>
</dbReference>
<dbReference type="CDD" id="cd12148">
    <property type="entry name" value="fungal_TF_MHR"/>
    <property type="match status" value="1"/>
</dbReference>
<dbReference type="PANTHER" id="PTHR24321">
    <property type="entry name" value="DEHYDROGENASES, SHORT CHAIN"/>
    <property type="match status" value="1"/>
</dbReference>
<evidence type="ECO:0000313" key="8">
    <source>
        <dbReference type="Proteomes" id="UP000616885"/>
    </source>
</evidence>
<evidence type="ECO:0000256" key="5">
    <source>
        <dbReference type="SAM" id="MobiDB-lite"/>
    </source>
</evidence>
<dbReference type="Pfam" id="PF04082">
    <property type="entry name" value="Fungal_trans"/>
    <property type="match status" value="1"/>
</dbReference>
<comment type="caution">
    <text evidence="7">The sequence shown here is derived from an EMBL/GenBank/DDBJ whole genome shotgun (WGS) entry which is preliminary data.</text>
</comment>
<dbReference type="PANTHER" id="PTHR24321:SF8">
    <property type="entry name" value="ESTRADIOL 17-BETA-DEHYDROGENASE 8-RELATED"/>
    <property type="match status" value="1"/>
</dbReference>
<organism evidence="7 8">
    <name type="scientific">Bionectria ochroleuca</name>
    <name type="common">Gliocladium roseum</name>
    <dbReference type="NCBI Taxonomy" id="29856"/>
    <lineage>
        <taxon>Eukaryota</taxon>
        <taxon>Fungi</taxon>
        <taxon>Dikarya</taxon>
        <taxon>Ascomycota</taxon>
        <taxon>Pezizomycotina</taxon>
        <taxon>Sordariomycetes</taxon>
        <taxon>Hypocreomycetidae</taxon>
        <taxon>Hypocreales</taxon>
        <taxon>Bionectriaceae</taxon>
        <taxon>Clonostachys</taxon>
    </lineage>
</organism>
<dbReference type="SMART" id="SM00906">
    <property type="entry name" value="Fungal_trans"/>
    <property type="match status" value="1"/>
</dbReference>
<dbReference type="PROSITE" id="PS00061">
    <property type="entry name" value="ADH_SHORT"/>
    <property type="match status" value="1"/>
</dbReference>
<keyword evidence="2" id="KW-0521">NADP</keyword>
<sequence length="993" mass="110199">MFKNKFYCITGAASGIGRATAIQLASEQASGLALSDIDVEGLNKTASECHGLGVTTVLQTKVDVRNRGNVESWIEEAYKTFGRLDGAANVSGVAGGTGDTTIESIVQEDWDRTMGVNLNGVLHCMRAELPRLVRPGGAIVNVASTSGRRGLPHSAAYATSKFAVIGLTESAAGEYAKMGIRINSLLPGPIDTKIFRDGEAMGLFDSDILSKDTLIGRMGKAEEVAKVLCFLLSDNASYVTGGSFQRPKRRLREREEVQQIVPQSPHSASLFHHGDEGLSGPLGGEAQVVSENMPKSDGWTTQQRDFSVNVSDLSYILHPVHEVSTPEKKEKGQSPGKDKIDHPDRPLVEMACSELGLPIEGLNDKTQIYFRNMVAINLFHEPSFQDKLAAITSMTQICGLLAAMFSFAARFSSSDLNSAHEREFQPSPTAKADQLLNKALKYVNEALIECDDEPPPLCVVQALVIATHCQLTRGVHGKAWRSLGLCVRLAYELNLHLIDAGGIGCGDTEDALAWREEEERRRAWWAIWEMDVFASTIRRTPTAIDWAHMETLLPVDDWQWFGDRKSPSSFLEREPTLRWKSLYRSGNQSPKSWFLIINSLMKDAQILSSPHGVRAKPEVTKAGCQSGRLCPCGGEDTFQQLEILSNTIQCFVLALPSHLRYRGQHLSFDSTLEPRQNGSTHQLHCGIYNIFVMTQLARLMIHRYDLFHQPTNRDKRGQNSGISATKYTARPMTNVENLSRQQYFEAADNILAIHNMARCCCTAGEKIRLSRSSMSSSLIKSRFDVLYMTYKRCVDFWDAETALQQNLETLETQLEKFFENQADKHAPHSFHHSKDSTKTKRSPGSWIPDEPCSTEANNEISDTATYGYEEPKIKHKFVNTQAGGNIDAISTLGPCENSTECDYQQGAQNNPARELQLADTWATSHIAEYSSSNINGVATICDNTQSLFDMMPINSSLLGQPIEVDHDKQLEMDWWNIELPENIQSLLLGLSSY</sequence>
<evidence type="ECO:0000256" key="4">
    <source>
        <dbReference type="ARBA" id="ARBA00023242"/>
    </source>
</evidence>
<dbReference type="EMBL" id="JADCTT010000006">
    <property type="protein sequence ID" value="KAF9751149.1"/>
    <property type="molecule type" value="Genomic_DNA"/>
</dbReference>
<evidence type="ECO:0000256" key="1">
    <source>
        <dbReference type="ARBA" id="ARBA00006484"/>
    </source>
</evidence>
<dbReference type="SUPFAM" id="SSF51735">
    <property type="entry name" value="NAD(P)-binding Rossmann-fold domains"/>
    <property type="match status" value="1"/>
</dbReference>
<dbReference type="CDD" id="cd05233">
    <property type="entry name" value="SDR_c"/>
    <property type="match status" value="1"/>
</dbReference>
<reference evidence="7" key="1">
    <citation type="submission" date="2020-10" db="EMBL/GenBank/DDBJ databases">
        <title>High-Quality Genome Resource of Clonostachys rosea strain S41 by Oxford Nanopore Long-Read Sequencing.</title>
        <authorList>
            <person name="Wang H."/>
        </authorList>
    </citation>
    <scope>NUCLEOTIDE SEQUENCE</scope>
    <source>
        <strain evidence="7">S41</strain>
    </source>
</reference>
<feature type="region of interest" description="Disordered" evidence="5">
    <location>
        <begin position="323"/>
        <end position="344"/>
    </location>
</feature>
<evidence type="ECO:0000259" key="6">
    <source>
        <dbReference type="SMART" id="SM00906"/>
    </source>
</evidence>
<accession>A0A8H7TKF1</accession>
<evidence type="ECO:0000313" key="7">
    <source>
        <dbReference type="EMBL" id="KAF9751149.1"/>
    </source>
</evidence>
<dbReference type="Gene3D" id="3.40.50.720">
    <property type="entry name" value="NAD(P)-binding Rossmann-like Domain"/>
    <property type="match status" value="1"/>
</dbReference>
<dbReference type="AlphaFoldDB" id="A0A8H7TKF1"/>
<proteinExistence type="inferred from homology"/>
<dbReference type="Proteomes" id="UP000616885">
    <property type="component" value="Unassembled WGS sequence"/>
</dbReference>
<feature type="region of interest" description="Disordered" evidence="5">
    <location>
        <begin position="260"/>
        <end position="300"/>
    </location>
</feature>
<protein>
    <recommendedName>
        <fullName evidence="6">Xylanolytic transcriptional activator regulatory domain-containing protein</fullName>
    </recommendedName>
</protein>
<dbReference type="GO" id="GO:0008270">
    <property type="term" value="F:zinc ion binding"/>
    <property type="evidence" value="ECO:0007669"/>
    <property type="project" value="InterPro"/>
</dbReference>
<keyword evidence="4" id="KW-0539">Nucleus</keyword>
<feature type="compositionally biased region" description="Basic and acidic residues" evidence="5">
    <location>
        <begin position="825"/>
        <end position="838"/>
    </location>
</feature>
<name>A0A8H7TKF1_BIOOC</name>
<dbReference type="InterPro" id="IPR020904">
    <property type="entry name" value="Sc_DH/Rdtase_CS"/>
</dbReference>
<dbReference type="GO" id="GO:0016491">
    <property type="term" value="F:oxidoreductase activity"/>
    <property type="evidence" value="ECO:0007669"/>
    <property type="project" value="UniProtKB-KW"/>
</dbReference>
<dbReference type="PRINTS" id="PR00080">
    <property type="entry name" value="SDRFAMILY"/>
</dbReference>
<feature type="domain" description="Xylanolytic transcriptional activator regulatory" evidence="6">
    <location>
        <begin position="479"/>
        <end position="560"/>
    </location>
</feature>
<dbReference type="InterPro" id="IPR002347">
    <property type="entry name" value="SDR_fam"/>
</dbReference>
<dbReference type="GO" id="GO:0006351">
    <property type="term" value="P:DNA-templated transcription"/>
    <property type="evidence" value="ECO:0007669"/>
    <property type="project" value="InterPro"/>
</dbReference>
<evidence type="ECO:0000256" key="2">
    <source>
        <dbReference type="ARBA" id="ARBA00022857"/>
    </source>
</evidence>
<dbReference type="PRINTS" id="PR00081">
    <property type="entry name" value="GDHRDH"/>
</dbReference>
<dbReference type="InterPro" id="IPR007219">
    <property type="entry name" value="XnlR_reg_dom"/>
</dbReference>